<feature type="domain" description="Major facilitator superfamily (MFS) profile" evidence="8">
    <location>
        <begin position="15"/>
        <end position="457"/>
    </location>
</feature>
<dbReference type="Pfam" id="PF07690">
    <property type="entry name" value="MFS_1"/>
    <property type="match status" value="1"/>
</dbReference>
<keyword evidence="10" id="KW-1185">Reference proteome</keyword>
<dbReference type="Proteomes" id="UP000571950">
    <property type="component" value="Unassembled WGS sequence"/>
</dbReference>
<evidence type="ECO:0000259" key="8">
    <source>
        <dbReference type="PROSITE" id="PS50850"/>
    </source>
</evidence>
<comment type="subcellular location">
    <subcellularLocation>
        <location evidence="1">Cell membrane</location>
        <topology evidence="1">Multi-pass membrane protein</topology>
    </subcellularLocation>
</comment>
<evidence type="ECO:0000313" key="10">
    <source>
        <dbReference type="Proteomes" id="UP000571950"/>
    </source>
</evidence>
<gene>
    <name evidence="9" type="ORF">GGR43_002852</name>
</gene>
<keyword evidence="4 7" id="KW-0812">Transmembrane</keyword>
<dbReference type="PANTHER" id="PTHR42718:SF46">
    <property type="entry name" value="BLR6921 PROTEIN"/>
    <property type="match status" value="1"/>
</dbReference>
<feature type="transmembrane region" description="Helical" evidence="7">
    <location>
        <begin position="433"/>
        <end position="453"/>
    </location>
</feature>
<dbReference type="Gene3D" id="1.20.1720.10">
    <property type="entry name" value="Multidrug resistance protein D"/>
    <property type="match status" value="1"/>
</dbReference>
<evidence type="ECO:0000256" key="4">
    <source>
        <dbReference type="ARBA" id="ARBA00022692"/>
    </source>
</evidence>
<evidence type="ECO:0000313" key="9">
    <source>
        <dbReference type="EMBL" id="MBB3927129.1"/>
    </source>
</evidence>
<protein>
    <submittedName>
        <fullName evidence="9">EmrB/QacA subfamily drug resistance transporter</fullName>
    </submittedName>
</protein>
<dbReference type="InterPro" id="IPR020846">
    <property type="entry name" value="MFS_dom"/>
</dbReference>
<evidence type="ECO:0000256" key="6">
    <source>
        <dbReference type="ARBA" id="ARBA00023136"/>
    </source>
</evidence>
<dbReference type="PANTHER" id="PTHR42718">
    <property type="entry name" value="MAJOR FACILITATOR SUPERFAMILY MULTIDRUG TRANSPORTER MFSC"/>
    <property type="match status" value="1"/>
</dbReference>
<keyword evidence="3" id="KW-1003">Cell membrane</keyword>
<name>A0A7W6BSP0_9SPHN</name>
<feature type="transmembrane region" description="Helical" evidence="7">
    <location>
        <begin position="226"/>
        <end position="247"/>
    </location>
</feature>
<evidence type="ECO:0000256" key="2">
    <source>
        <dbReference type="ARBA" id="ARBA00022448"/>
    </source>
</evidence>
<dbReference type="SUPFAM" id="SSF103473">
    <property type="entry name" value="MFS general substrate transporter"/>
    <property type="match status" value="1"/>
</dbReference>
<feature type="transmembrane region" description="Helical" evidence="7">
    <location>
        <begin position="330"/>
        <end position="352"/>
    </location>
</feature>
<dbReference type="Gene3D" id="1.20.1250.20">
    <property type="entry name" value="MFS general substrate transporter like domains"/>
    <property type="match status" value="1"/>
</dbReference>
<evidence type="ECO:0000256" key="5">
    <source>
        <dbReference type="ARBA" id="ARBA00022989"/>
    </source>
</evidence>
<comment type="caution">
    <text evidence="9">The sequence shown here is derived from an EMBL/GenBank/DDBJ whole genome shotgun (WGS) entry which is preliminary data.</text>
</comment>
<proteinExistence type="predicted"/>
<feature type="transmembrane region" description="Helical" evidence="7">
    <location>
        <begin position="52"/>
        <end position="72"/>
    </location>
</feature>
<feature type="transmembrane region" description="Helical" evidence="7">
    <location>
        <begin position="167"/>
        <end position="189"/>
    </location>
</feature>
<dbReference type="EMBL" id="JACIDT010000010">
    <property type="protein sequence ID" value="MBB3927129.1"/>
    <property type="molecule type" value="Genomic_DNA"/>
</dbReference>
<keyword evidence="5 7" id="KW-1133">Transmembrane helix</keyword>
<dbReference type="GO" id="GO:0022857">
    <property type="term" value="F:transmembrane transporter activity"/>
    <property type="evidence" value="ECO:0007669"/>
    <property type="project" value="InterPro"/>
</dbReference>
<feature type="transmembrane region" description="Helical" evidence="7">
    <location>
        <begin position="110"/>
        <end position="127"/>
    </location>
</feature>
<feature type="transmembrane region" description="Helical" evidence="7">
    <location>
        <begin position="139"/>
        <end position="161"/>
    </location>
</feature>
<feature type="transmembrane region" description="Helical" evidence="7">
    <location>
        <begin position="81"/>
        <end position="104"/>
    </location>
</feature>
<dbReference type="PROSITE" id="PS50850">
    <property type="entry name" value="MFS"/>
    <property type="match status" value="1"/>
</dbReference>
<evidence type="ECO:0000256" key="3">
    <source>
        <dbReference type="ARBA" id="ARBA00022475"/>
    </source>
</evidence>
<sequence length="468" mass="49450">MSAPSSPSPLRSRLTSIAVAGGLLMEFIDSTSLATALPTLSREFGIPPEELKLALTTYVLALAMFIPASGWLSDRFGARRVYMIAIGIFMAGSLACALSANLAMLVAARFLQGLGGALMLPVARTIIVRSTPRENLVSAMAWFTIPGLLGPLIGPPLSGFILSIANWHWIFLINLPVSVLAIVAIRLLVPETAEDRNIRTFDMQGFVLTASAMILFIGAIELSGVGLPLYFSIGAVAGALLLMAGYIRHALRRERPVLNLQLFRYTTFRLSMIAGTVVRLGFGAGPLLMPLYFQIGLGWSPLAAGGIIIGHSIGVILAKPFAPRVIGWLGFRNALIACNLAASVAAFFPYLFSNATPLLLMYAVLITGGLSRSMQFTANNSLAYSELDDAEVSDAATMASVLQQLGLAMGVSLGGLLIHLGRETSGGALTASSFLMPFAAVSILMAAASLIYMRLPRDAGEAMRGAAA</sequence>
<dbReference type="InterPro" id="IPR036259">
    <property type="entry name" value="MFS_trans_sf"/>
</dbReference>
<keyword evidence="6 7" id="KW-0472">Membrane</keyword>
<feature type="transmembrane region" description="Helical" evidence="7">
    <location>
        <begin position="299"/>
        <end position="318"/>
    </location>
</feature>
<dbReference type="InterPro" id="IPR011701">
    <property type="entry name" value="MFS"/>
</dbReference>
<accession>A0A7W6BSP0</accession>
<evidence type="ECO:0000256" key="7">
    <source>
        <dbReference type="SAM" id="Phobius"/>
    </source>
</evidence>
<feature type="transmembrane region" description="Helical" evidence="7">
    <location>
        <begin position="201"/>
        <end position="220"/>
    </location>
</feature>
<reference evidence="9 10" key="1">
    <citation type="submission" date="2020-08" db="EMBL/GenBank/DDBJ databases">
        <title>Genomic Encyclopedia of Type Strains, Phase IV (KMG-IV): sequencing the most valuable type-strain genomes for metagenomic binning, comparative biology and taxonomic classification.</title>
        <authorList>
            <person name="Goeker M."/>
        </authorList>
    </citation>
    <scope>NUCLEOTIDE SEQUENCE [LARGE SCALE GENOMIC DNA]</scope>
    <source>
        <strain evidence="9 10">DSM 26189</strain>
    </source>
</reference>
<dbReference type="GO" id="GO:0005886">
    <property type="term" value="C:plasma membrane"/>
    <property type="evidence" value="ECO:0007669"/>
    <property type="project" value="UniProtKB-SubCell"/>
</dbReference>
<keyword evidence="2" id="KW-0813">Transport</keyword>
<feature type="transmembrane region" description="Helical" evidence="7">
    <location>
        <begin position="401"/>
        <end position="421"/>
    </location>
</feature>
<dbReference type="AlphaFoldDB" id="A0A7W6BSP0"/>
<evidence type="ECO:0000256" key="1">
    <source>
        <dbReference type="ARBA" id="ARBA00004651"/>
    </source>
</evidence>
<feature type="transmembrane region" description="Helical" evidence="7">
    <location>
        <begin position="268"/>
        <end position="293"/>
    </location>
</feature>
<organism evidence="9 10">
    <name type="scientific">Sphingobium jiangsuense</name>
    <dbReference type="NCBI Taxonomy" id="870476"/>
    <lineage>
        <taxon>Bacteria</taxon>
        <taxon>Pseudomonadati</taxon>
        <taxon>Pseudomonadota</taxon>
        <taxon>Alphaproteobacteria</taxon>
        <taxon>Sphingomonadales</taxon>
        <taxon>Sphingomonadaceae</taxon>
        <taxon>Sphingobium</taxon>
    </lineage>
</organism>
<dbReference type="RefSeq" id="WP_223177462.1">
    <property type="nucleotide sequence ID" value="NZ_BSPS01000033.1"/>
</dbReference>